<dbReference type="Proteomes" id="UP000682802">
    <property type="component" value="Chromosome 1"/>
</dbReference>
<evidence type="ECO:0000256" key="4">
    <source>
        <dbReference type="ARBA" id="ARBA00022837"/>
    </source>
</evidence>
<feature type="domain" description="Sulfatase N-terminal" evidence="5">
    <location>
        <begin position="33"/>
        <end position="453"/>
    </location>
</feature>
<evidence type="ECO:0000313" key="7">
    <source>
        <dbReference type="Proteomes" id="UP000682802"/>
    </source>
</evidence>
<protein>
    <submittedName>
        <fullName evidence="6">Arylsulfatase</fullName>
    </submittedName>
</protein>
<dbReference type="InterPro" id="IPR017850">
    <property type="entry name" value="Alkaline_phosphatase_core_sf"/>
</dbReference>
<evidence type="ECO:0000256" key="2">
    <source>
        <dbReference type="ARBA" id="ARBA00022723"/>
    </source>
</evidence>
<evidence type="ECO:0000259" key="5">
    <source>
        <dbReference type="Pfam" id="PF00884"/>
    </source>
</evidence>
<proteinExistence type="inferred from homology"/>
<dbReference type="SUPFAM" id="SSF53649">
    <property type="entry name" value="Alkaline phosphatase-like"/>
    <property type="match status" value="1"/>
</dbReference>
<sequence>MKITGLSILAILFVLIGCNNNQKKELSKQTKKPNILIILADDMGYGDIGSFGSEIQTPNIDKLVNEGIQFTNFHVGAACSPTRTMLMTGVDNHRAGLGNMTEIQADNQFGKPGYEGYLNDDVISVATRMQDGGYHTYMVGKWHLGHSETTIPYAKGFEHSFALMESGADNWVEQPYIPMYKAVHYYEDEKQVSLPTENYFSSNYYTDKMMKYIGESKKDDKPFYAYLSYQAVHYPHQAPKEYIDKYNGVYDEGWEKLRENRLAKQKKLGIVSKDVDLNTDNAATTEPDWKIQDWNKLSNEQKKFNARKMQAYSGMVDNMDVNIGRLISYLKEIGEYDNTLIVFLSDNGADPNQLTTKPGFDKWYRANYEYTFMEDYNGDYSKMGLKGSYADYGPGWAAAANTPNSYYKTFSTEGGIRVPFVAWFPKFLEKGKMVKNFAFVKDLVPTMLEVAGIEDTGSFYNGKKIYPITGKSMWSFLTGKSKVLHNDDEIIGYELAGSSAAFQGKYKLSINPKTKGTGKWELYDIVNDPSEMHNLASKMPELVAKLKAGYSKYEKENGVVPVPADYDVLKQLIKNAERGVAH</sequence>
<dbReference type="Gene3D" id="3.40.720.10">
    <property type="entry name" value="Alkaline Phosphatase, subunit A"/>
    <property type="match status" value="1"/>
</dbReference>
<keyword evidence="3" id="KW-0378">Hydrolase</keyword>
<reference evidence="6 7" key="1">
    <citation type="submission" date="2021-05" db="EMBL/GenBank/DDBJ databases">
        <title>Comparative genomic studies on the polysaccharide-degrading batcterial strains of the Flammeovirga genus.</title>
        <authorList>
            <person name="Zewei F."/>
            <person name="Zheng Z."/>
            <person name="Yu L."/>
            <person name="Ruyue G."/>
            <person name="Yanhong M."/>
            <person name="Yuanyuan C."/>
            <person name="Jingyan G."/>
            <person name="Wenjun H."/>
        </authorList>
    </citation>
    <scope>NUCLEOTIDE SEQUENCE [LARGE SCALE GENOMIC DNA]</scope>
    <source>
        <strain evidence="6 7">YS10</strain>
    </source>
</reference>
<dbReference type="Gene3D" id="3.30.1120.10">
    <property type="match status" value="1"/>
</dbReference>
<gene>
    <name evidence="6" type="ORF">KM029_10770</name>
</gene>
<dbReference type="PROSITE" id="PS51257">
    <property type="entry name" value="PROKAR_LIPOPROTEIN"/>
    <property type="match status" value="1"/>
</dbReference>
<dbReference type="CDD" id="cd16025">
    <property type="entry name" value="PAS_like"/>
    <property type="match status" value="1"/>
</dbReference>
<evidence type="ECO:0000256" key="1">
    <source>
        <dbReference type="ARBA" id="ARBA00008779"/>
    </source>
</evidence>
<keyword evidence="4" id="KW-0106">Calcium</keyword>
<dbReference type="RefSeq" id="WP_144073283.1">
    <property type="nucleotide sequence ID" value="NZ_CP076128.1"/>
</dbReference>
<evidence type="ECO:0000313" key="6">
    <source>
        <dbReference type="EMBL" id="QWG05855.1"/>
    </source>
</evidence>
<dbReference type="PANTHER" id="PTHR42693">
    <property type="entry name" value="ARYLSULFATASE FAMILY MEMBER"/>
    <property type="match status" value="1"/>
</dbReference>
<comment type="similarity">
    <text evidence="1">Belongs to the sulfatase family.</text>
</comment>
<keyword evidence="7" id="KW-1185">Reference proteome</keyword>
<name>A0ABX8GSB6_9BACT</name>
<organism evidence="6 7">
    <name type="scientific">Flammeovirga kamogawensis</name>
    <dbReference type="NCBI Taxonomy" id="373891"/>
    <lineage>
        <taxon>Bacteria</taxon>
        <taxon>Pseudomonadati</taxon>
        <taxon>Bacteroidota</taxon>
        <taxon>Cytophagia</taxon>
        <taxon>Cytophagales</taxon>
        <taxon>Flammeovirgaceae</taxon>
        <taxon>Flammeovirga</taxon>
    </lineage>
</organism>
<dbReference type="Pfam" id="PF00884">
    <property type="entry name" value="Sulfatase"/>
    <property type="match status" value="1"/>
</dbReference>
<dbReference type="PROSITE" id="PS00149">
    <property type="entry name" value="SULFATASE_2"/>
    <property type="match status" value="1"/>
</dbReference>
<dbReference type="EMBL" id="CP076128">
    <property type="protein sequence ID" value="QWG05855.1"/>
    <property type="molecule type" value="Genomic_DNA"/>
</dbReference>
<dbReference type="InterPro" id="IPR000917">
    <property type="entry name" value="Sulfatase_N"/>
</dbReference>
<dbReference type="PANTHER" id="PTHR42693:SF33">
    <property type="entry name" value="ARYLSULFATASE"/>
    <property type="match status" value="1"/>
</dbReference>
<accession>A0ABX8GSB6</accession>
<evidence type="ECO:0000256" key="3">
    <source>
        <dbReference type="ARBA" id="ARBA00022801"/>
    </source>
</evidence>
<keyword evidence="2" id="KW-0479">Metal-binding</keyword>
<dbReference type="InterPro" id="IPR024607">
    <property type="entry name" value="Sulfatase_CS"/>
</dbReference>
<dbReference type="InterPro" id="IPR050738">
    <property type="entry name" value="Sulfatase"/>
</dbReference>